<dbReference type="AlphaFoldDB" id="A0A4Y2FFK8"/>
<reference evidence="1 2" key="1">
    <citation type="journal article" date="2019" name="Sci. Rep.">
        <title>Orb-weaving spider Araneus ventricosus genome elucidates the spidroin gene catalogue.</title>
        <authorList>
            <person name="Kono N."/>
            <person name="Nakamura H."/>
            <person name="Ohtoshi R."/>
            <person name="Moran D.A.P."/>
            <person name="Shinohara A."/>
            <person name="Yoshida Y."/>
            <person name="Fujiwara M."/>
            <person name="Mori M."/>
            <person name="Tomita M."/>
            <person name="Arakawa K."/>
        </authorList>
    </citation>
    <scope>NUCLEOTIDE SEQUENCE [LARGE SCALE GENOMIC DNA]</scope>
</reference>
<comment type="caution">
    <text evidence="1">The sequence shown here is derived from an EMBL/GenBank/DDBJ whole genome shotgun (WGS) entry which is preliminary data.</text>
</comment>
<evidence type="ECO:0000313" key="2">
    <source>
        <dbReference type="Proteomes" id="UP000499080"/>
    </source>
</evidence>
<gene>
    <name evidence="1" type="ORF">AVEN_53964_1</name>
</gene>
<keyword evidence="2" id="KW-1185">Reference proteome</keyword>
<accession>A0A4Y2FFK8</accession>
<dbReference type="Proteomes" id="UP000499080">
    <property type="component" value="Unassembled WGS sequence"/>
</dbReference>
<name>A0A4Y2FFK8_ARAVE</name>
<evidence type="ECO:0000313" key="1">
    <source>
        <dbReference type="EMBL" id="GBM40353.1"/>
    </source>
</evidence>
<protein>
    <submittedName>
        <fullName evidence="1">Uncharacterized protein</fullName>
    </submittedName>
</protein>
<sequence length="129" mass="15005">MSRNPRVVAKQYPFLPAPILDREEILVIDSVTIATPFFATTPSSSKLEKRIVTDSVSIATPFFRWWNSQDRVYIHFEFFTDFSRTQQRKSSTFPDFSRTQRKIKYFSGAPSTANKIQGVFKDFQGPWEP</sequence>
<organism evidence="1 2">
    <name type="scientific">Araneus ventricosus</name>
    <name type="common">Orbweaver spider</name>
    <name type="synonym">Epeira ventricosa</name>
    <dbReference type="NCBI Taxonomy" id="182803"/>
    <lineage>
        <taxon>Eukaryota</taxon>
        <taxon>Metazoa</taxon>
        <taxon>Ecdysozoa</taxon>
        <taxon>Arthropoda</taxon>
        <taxon>Chelicerata</taxon>
        <taxon>Arachnida</taxon>
        <taxon>Araneae</taxon>
        <taxon>Araneomorphae</taxon>
        <taxon>Entelegynae</taxon>
        <taxon>Araneoidea</taxon>
        <taxon>Araneidae</taxon>
        <taxon>Araneus</taxon>
    </lineage>
</organism>
<dbReference type="EMBL" id="BGPR01095952">
    <property type="protein sequence ID" value="GBM40353.1"/>
    <property type="molecule type" value="Genomic_DNA"/>
</dbReference>
<proteinExistence type="predicted"/>